<dbReference type="Proteomes" id="UP000038083">
    <property type="component" value="Unassembled WGS sequence"/>
</dbReference>
<organism evidence="1 2">
    <name type="scientific">Capnocytophaga cynodegmi</name>
    <dbReference type="NCBI Taxonomy" id="28189"/>
    <lineage>
        <taxon>Bacteria</taxon>
        <taxon>Pseudomonadati</taxon>
        <taxon>Bacteroidota</taxon>
        <taxon>Flavobacteriia</taxon>
        <taxon>Flavobacteriales</taxon>
        <taxon>Flavobacteriaceae</taxon>
        <taxon>Capnocytophaga</taxon>
    </lineage>
</organism>
<sequence length="59" mass="7040">MAIYQAFQLTFLIKMKKSLSFKNKQRPKSVDFGRCFLSFYFFEGNTIKNKIKSCFLYGH</sequence>
<gene>
    <name evidence="1" type="ORF">CCYN74_30201</name>
</gene>
<dbReference type="EMBL" id="CDOG01000023">
    <property type="protein sequence ID" value="CEN38587.1"/>
    <property type="molecule type" value="Genomic_DNA"/>
</dbReference>
<reference evidence="1 2" key="1">
    <citation type="submission" date="2015-01" db="EMBL/GenBank/DDBJ databases">
        <authorList>
            <person name="Xiang T."/>
            <person name="Song Y."/>
            <person name="Huang L."/>
            <person name="Wang B."/>
            <person name="Wu P."/>
        </authorList>
    </citation>
    <scope>NUCLEOTIDE SEQUENCE [LARGE SCALE GENOMIC DNA]</scope>
    <source>
        <strain evidence="1 2">Ccy74</strain>
    </source>
</reference>
<dbReference type="AlphaFoldDB" id="A0A0B7HL22"/>
<proteinExistence type="predicted"/>
<evidence type="ECO:0000313" key="2">
    <source>
        <dbReference type="Proteomes" id="UP000038083"/>
    </source>
</evidence>
<protein>
    <submittedName>
        <fullName evidence="1">Uncharacterized protein</fullName>
    </submittedName>
</protein>
<evidence type="ECO:0000313" key="1">
    <source>
        <dbReference type="EMBL" id="CEN38587.1"/>
    </source>
</evidence>
<accession>A0A0B7HL22</accession>
<name>A0A0B7HL22_9FLAO</name>